<dbReference type="InterPro" id="IPR046461">
    <property type="entry name" value="TerL_ATPase"/>
</dbReference>
<reference evidence="3 4" key="1">
    <citation type="submission" date="2018-05" db="EMBL/GenBank/DDBJ databases">
        <title>Genomic Encyclopedia of Type Strains, Phase IV (KMG-IV): sequencing the most valuable type-strain genomes for metagenomic binning, comparative biology and taxonomic classification.</title>
        <authorList>
            <person name="Goeker M."/>
        </authorList>
    </citation>
    <scope>NUCLEOTIDE SEQUENCE [LARGE SCALE GENOMIC DNA]</scope>
    <source>
        <strain evidence="3 4">DSM 28556</strain>
    </source>
</reference>
<dbReference type="InterPro" id="IPR027417">
    <property type="entry name" value="P-loop_NTPase"/>
</dbReference>
<evidence type="ECO:0000259" key="1">
    <source>
        <dbReference type="Pfam" id="PF03354"/>
    </source>
</evidence>
<organism evidence="3 4">
    <name type="scientific">Pseudogracilibacillus auburnensis</name>
    <dbReference type="NCBI Taxonomy" id="1494959"/>
    <lineage>
        <taxon>Bacteria</taxon>
        <taxon>Bacillati</taxon>
        <taxon>Bacillota</taxon>
        <taxon>Bacilli</taxon>
        <taxon>Bacillales</taxon>
        <taxon>Bacillaceae</taxon>
        <taxon>Pseudogracilibacillus</taxon>
    </lineage>
</organism>
<dbReference type="EMBL" id="QJJQ01000003">
    <property type="protein sequence ID" value="PXW88811.1"/>
    <property type="molecule type" value="Genomic_DNA"/>
</dbReference>
<keyword evidence="4" id="KW-1185">Reference proteome</keyword>
<dbReference type="PANTHER" id="PTHR41287:SF1">
    <property type="entry name" value="PROTEIN YMFN"/>
    <property type="match status" value="1"/>
</dbReference>
<dbReference type="Gene3D" id="3.40.50.300">
    <property type="entry name" value="P-loop containing nucleotide triphosphate hydrolases"/>
    <property type="match status" value="1"/>
</dbReference>
<dbReference type="InterPro" id="IPR005021">
    <property type="entry name" value="Terminase_largesu-like"/>
</dbReference>
<feature type="domain" description="Terminase large subunit-like endonuclease" evidence="2">
    <location>
        <begin position="263"/>
        <end position="551"/>
    </location>
</feature>
<dbReference type="AlphaFoldDB" id="A0A2V3W715"/>
<sequence>MTLLERVFDYCEDILSGNIKAGKKHIWSVKRFLRDYEDCQNDDSSFYFDENELEDFYWFAHEFRHVEGIIAGQQVELVDFQLFLAVNIFCFKKKSNGARKIRKVYIQLGRKNAKSQFLAIVSAYITFFGDEKHRAFIAGWTRDQSSEVYEAVRTGIQSSELLEDKWKEAYGKIEILRNRSVIIPLSKEARKTGDGKNPSVGIVDEYHAHETSEIYDVLSSGMVARKEPLMFVITTAGFNLSLPCYKEYEYVSKLLDPDMPQENDEYFAIICELDKDDEGNLIDDIKDESNWIKANPIVATYEEGIEAIRSELKVALEQPEKMRTFLTKNMDVWIDSKPNGYMKMGKWKTAIITPRDVIPHPVYLGLDLSSTTDLTSIGKVFQLPERKFIVQQHSFMPEEKLIERMNTDNVRFDLWEDQGYLTTTPGSVVDYSYVEQHIIDMRDEGYNIVEIDYDKWNATHLVQILENYGFTMVEIPQYLRYLSFATKEFRSGVYRKNITHFDDPLLHWALSNAVTKMDAQENIMLDKEKSTERIDPAAAIINALSRAIHGETTQDLSGHFLNNWGL</sequence>
<dbReference type="Pfam" id="PF03354">
    <property type="entry name" value="TerL_ATPase"/>
    <property type="match status" value="1"/>
</dbReference>
<dbReference type="InterPro" id="IPR046462">
    <property type="entry name" value="TerL_nuclease"/>
</dbReference>
<dbReference type="Pfam" id="PF20441">
    <property type="entry name" value="TerL_nuclease"/>
    <property type="match status" value="1"/>
</dbReference>
<accession>A0A2V3W715</accession>
<protein>
    <submittedName>
        <fullName evidence="3">Phage terminase large subunit-like protein</fullName>
    </submittedName>
</protein>
<proteinExistence type="predicted"/>
<feature type="domain" description="Terminase large subunit-like ATPase" evidence="1">
    <location>
        <begin position="80"/>
        <end position="252"/>
    </location>
</feature>
<comment type="caution">
    <text evidence="3">The sequence shown here is derived from an EMBL/GenBank/DDBJ whole genome shotgun (WGS) entry which is preliminary data.</text>
</comment>
<evidence type="ECO:0000313" key="4">
    <source>
        <dbReference type="Proteomes" id="UP000247978"/>
    </source>
</evidence>
<dbReference type="GO" id="GO:0004519">
    <property type="term" value="F:endonuclease activity"/>
    <property type="evidence" value="ECO:0007669"/>
    <property type="project" value="InterPro"/>
</dbReference>
<dbReference type="Proteomes" id="UP000247978">
    <property type="component" value="Unassembled WGS sequence"/>
</dbReference>
<evidence type="ECO:0000313" key="3">
    <source>
        <dbReference type="EMBL" id="PXW88811.1"/>
    </source>
</evidence>
<dbReference type="RefSeq" id="WP_110394632.1">
    <property type="nucleotide sequence ID" value="NZ_JBHUHB010000001.1"/>
</dbReference>
<dbReference type="PANTHER" id="PTHR41287">
    <property type="match status" value="1"/>
</dbReference>
<dbReference type="OrthoDB" id="9760250at2"/>
<name>A0A2V3W715_9BACI</name>
<gene>
    <name evidence="3" type="ORF">DFR56_103317</name>
</gene>
<evidence type="ECO:0000259" key="2">
    <source>
        <dbReference type="Pfam" id="PF20441"/>
    </source>
</evidence>